<dbReference type="Pfam" id="PF13452">
    <property type="entry name" value="FAS1_DH_region"/>
    <property type="match status" value="1"/>
</dbReference>
<evidence type="ECO:0000313" key="3">
    <source>
        <dbReference type="EMBL" id="SER76675.1"/>
    </source>
</evidence>
<dbReference type="InterPro" id="IPR039569">
    <property type="entry name" value="FAS1-like_DH_region"/>
</dbReference>
<evidence type="ECO:0000313" key="4">
    <source>
        <dbReference type="Proteomes" id="UP000199051"/>
    </source>
</evidence>
<dbReference type="SUPFAM" id="SSF54637">
    <property type="entry name" value="Thioesterase/thiol ester dehydrase-isomerase"/>
    <property type="match status" value="1"/>
</dbReference>
<accession>A0A1H9RW68</accession>
<dbReference type="InterPro" id="IPR029069">
    <property type="entry name" value="HotDog_dom_sf"/>
</dbReference>
<comment type="similarity">
    <text evidence="1">Belongs to the UPF0336 family.</text>
</comment>
<proteinExistence type="inferred from homology"/>
<dbReference type="InterPro" id="IPR016709">
    <property type="entry name" value="HadA-like"/>
</dbReference>
<dbReference type="HAMAP" id="MF_00799">
    <property type="entry name" value="UPF0336"/>
    <property type="match status" value="1"/>
</dbReference>
<name>A0A1H9RW68_9PSEU</name>
<reference evidence="4" key="1">
    <citation type="submission" date="2016-10" db="EMBL/GenBank/DDBJ databases">
        <authorList>
            <person name="Varghese N."/>
            <person name="Submissions S."/>
        </authorList>
    </citation>
    <scope>NUCLEOTIDE SEQUENCE [LARGE SCALE GENOMIC DNA]</scope>
    <source>
        <strain evidence="4">DSM 44260</strain>
    </source>
</reference>
<evidence type="ECO:0000256" key="1">
    <source>
        <dbReference type="HAMAP-Rule" id="MF_00799"/>
    </source>
</evidence>
<protein>
    <recommendedName>
        <fullName evidence="1">UPF0336 protein SAMN04487818_105115</fullName>
    </recommendedName>
</protein>
<dbReference type="AlphaFoldDB" id="A0A1H9RW68"/>
<dbReference type="EMBL" id="FOGI01000005">
    <property type="protein sequence ID" value="SER76675.1"/>
    <property type="molecule type" value="Genomic_DNA"/>
</dbReference>
<evidence type="ECO:0000259" key="2">
    <source>
        <dbReference type="Pfam" id="PF13452"/>
    </source>
</evidence>
<dbReference type="PIRSF" id="PIRSF018072">
    <property type="entry name" value="UCP018072"/>
    <property type="match status" value="1"/>
</dbReference>
<dbReference type="STRING" id="155974.SAMN04487818_105115"/>
<sequence length="152" mass="16670">MALEQSFVGREYPPESVYEVGREKIREFAEAIGDPRPEYLDVEAAKALGYADVVAPPTFTTIVNLASINRIVNDPELGLDYSRMVHGDQSFTHHSPVVAGDRLAVTTVVESISRRAGNDFITLKAEIRTDAGEPRVTTRALLVVRDAEEGQA</sequence>
<dbReference type="Proteomes" id="UP000199051">
    <property type="component" value="Unassembled WGS sequence"/>
</dbReference>
<dbReference type="CDD" id="cd03441">
    <property type="entry name" value="R_hydratase_like"/>
    <property type="match status" value="1"/>
</dbReference>
<dbReference type="RefSeq" id="WP_092777596.1">
    <property type="nucleotide sequence ID" value="NZ_FOGI01000005.1"/>
</dbReference>
<gene>
    <name evidence="3" type="ORF">SAMN04487818_105115</name>
</gene>
<feature type="domain" description="FAS1-like dehydratase" evidence="2">
    <location>
        <begin position="6"/>
        <end position="134"/>
    </location>
</feature>
<dbReference type="Gene3D" id="3.10.129.10">
    <property type="entry name" value="Hotdog Thioesterase"/>
    <property type="match status" value="1"/>
</dbReference>
<keyword evidence="4" id="KW-1185">Reference proteome</keyword>
<organism evidence="3 4">
    <name type="scientific">Actinokineospora terrae</name>
    <dbReference type="NCBI Taxonomy" id="155974"/>
    <lineage>
        <taxon>Bacteria</taxon>
        <taxon>Bacillati</taxon>
        <taxon>Actinomycetota</taxon>
        <taxon>Actinomycetes</taxon>
        <taxon>Pseudonocardiales</taxon>
        <taxon>Pseudonocardiaceae</taxon>
        <taxon>Actinokineospora</taxon>
    </lineage>
</organism>